<evidence type="ECO:0000256" key="6">
    <source>
        <dbReference type="ARBA" id="ARBA00024343"/>
    </source>
</evidence>
<feature type="region of interest" description="Disordered" evidence="7">
    <location>
        <begin position="328"/>
        <end position="347"/>
    </location>
</feature>
<evidence type="ECO:0000256" key="3">
    <source>
        <dbReference type="ARBA" id="ARBA00023125"/>
    </source>
</evidence>
<evidence type="ECO:0000313" key="9">
    <source>
        <dbReference type="EMBL" id="KAE9598079.1"/>
    </source>
</evidence>
<evidence type="ECO:0000256" key="4">
    <source>
        <dbReference type="ARBA" id="ARBA00023163"/>
    </source>
</evidence>
<feature type="domain" description="AP2/ERF" evidence="8">
    <location>
        <begin position="121"/>
        <end position="178"/>
    </location>
</feature>
<evidence type="ECO:0000313" key="10">
    <source>
        <dbReference type="Proteomes" id="UP000447434"/>
    </source>
</evidence>
<gene>
    <name evidence="9" type="ORF">Lalb_Chr15g0076731</name>
</gene>
<proteinExistence type="inferred from homology"/>
<dbReference type="GO" id="GO:0005634">
    <property type="term" value="C:nucleus"/>
    <property type="evidence" value="ECO:0007669"/>
    <property type="project" value="UniProtKB-SubCell"/>
</dbReference>
<dbReference type="GO" id="GO:0003677">
    <property type="term" value="F:DNA binding"/>
    <property type="evidence" value="ECO:0007669"/>
    <property type="project" value="UniProtKB-KW"/>
</dbReference>
<evidence type="ECO:0000256" key="2">
    <source>
        <dbReference type="ARBA" id="ARBA00023015"/>
    </source>
</evidence>
<evidence type="ECO:0000256" key="5">
    <source>
        <dbReference type="ARBA" id="ARBA00023242"/>
    </source>
</evidence>
<keyword evidence="2" id="KW-0805">Transcription regulation</keyword>
<dbReference type="InterPro" id="IPR044808">
    <property type="entry name" value="ERF_plant"/>
</dbReference>
<reference evidence="10" key="1">
    <citation type="journal article" date="2020" name="Nat. Commun.">
        <title>Genome sequence of the cluster root forming white lupin.</title>
        <authorList>
            <person name="Hufnagel B."/>
            <person name="Marques A."/>
            <person name="Soriano A."/>
            <person name="Marques L."/>
            <person name="Divol F."/>
            <person name="Doumas P."/>
            <person name="Sallet E."/>
            <person name="Mancinotti D."/>
            <person name="Carrere S."/>
            <person name="Marande W."/>
            <person name="Arribat S."/>
            <person name="Keller J."/>
            <person name="Huneau C."/>
            <person name="Blein T."/>
            <person name="Aime D."/>
            <person name="Laguerre M."/>
            <person name="Taylor J."/>
            <person name="Schubert V."/>
            <person name="Nelson M."/>
            <person name="Geu-Flores F."/>
            <person name="Crespi M."/>
            <person name="Gallardo-Guerrero K."/>
            <person name="Delaux P.-M."/>
            <person name="Salse J."/>
            <person name="Berges H."/>
            <person name="Guyot R."/>
            <person name="Gouzy J."/>
            <person name="Peret B."/>
        </authorList>
    </citation>
    <scope>NUCLEOTIDE SEQUENCE [LARGE SCALE GENOMIC DNA]</scope>
    <source>
        <strain evidence="10">cv. Amiga</strain>
    </source>
</reference>
<dbReference type="CDD" id="cd00018">
    <property type="entry name" value="AP2"/>
    <property type="match status" value="1"/>
</dbReference>
<comment type="caution">
    <text evidence="9">The sequence shown here is derived from an EMBL/GenBank/DDBJ whole genome shotgun (WGS) entry which is preliminary data.</text>
</comment>
<dbReference type="InterPro" id="IPR036955">
    <property type="entry name" value="AP2/ERF_dom_sf"/>
</dbReference>
<dbReference type="GO" id="GO:0009873">
    <property type="term" value="P:ethylene-activated signaling pathway"/>
    <property type="evidence" value="ECO:0007669"/>
    <property type="project" value="InterPro"/>
</dbReference>
<keyword evidence="5" id="KW-0539">Nucleus</keyword>
<keyword evidence="10" id="KW-1185">Reference proteome</keyword>
<keyword evidence="3" id="KW-0238">DNA-binding</keyword>
<dbReference type="Gene3D" id="3.30.730.10">
    <property type="entry name" value="AP2/ERF domain"/>
    <property type="match status" value="1"/>
</dbReference>
<feature type="region of interest" description="Disordered" evidence="7">
    <location>
        <begin position="173"/>
        <end position="194"/>
    </location>
</feature>
<dbReference type="GO" id="GO:0003700">
    <property type="term" value="F:DNA-binding transcription factor activity"/>
    <property type="evidence" value="ECO:0007669"/>
    <property type="project" value="InterPro"/>
</dbReference>
<comment type="similarity">
    <text evidence="6">Belongs to the AP2/ERF transcription factor family. ERF subfamily.</text>
</comment>
<dbReference type="PRINTS" id="PR00367">
    <property type="entry name" value="ETHRSPELEMNT"/>
</dbReference>
<dbReference type="Proteomes" id="UP000447434">
    <property type="component" value="Chromosome 15"/>
</dbReference>
<protein>
    <submittedName>
        <fullName evidence="9">Putative transcription factor AP2-EREBP family</fullName>
    </submittedName>
</protein>
<dbReference type="SMART" id="SM00380">
    <property type="entry name" value="AP2"/>
    <property type="match status" value="1"/>
</dbReference>
<accession>A0A6A4PCM6</accession>
<evidence type="ECO:0000256" key="7">
    <source>
        <dbReference type="SAM" id="MobiDB-lite"/>
    </source>
</evidence>
<dbReference type="AlphaFoldDB" id="A0A6A4PCM6"/>
<name>A0A6A4PCM6_LUPAL</name>
<dbReference type="Pfam" id="PF00847">
    <property type="entry name" value="AP2"/>
    <property type="match status" value="1"/>
</dbReference>
<dbReference type="EMBL" id="WOCE01000015">
    <property type="protein sequence ID" value="KAE9598079.1"/>
    <property type="molecule type" value="Genomic_DNA"/>
</dbReference>
<dbReference type="SUPFAM" id="SSF54171">
    <property type="entry name" value="DNA-binding domain"/>
    <property type="match status" value="1"/>
</dbReference>
<dbReference type="PROSITE" id="PS51032">
    <property type="entry name" value="AP2_ERF"/>
    <property type="match status" value="1"/>
</dbReference>
<keyword evidence="4" id="KW-0804">Transcription</keyword>
<dbReference type="InterPro" id="IPR001471">
    <property type="entry name" value="AP2/ERF_dom"/>
</dbReference>
<dbReference type="PANTHER" id="PTHR31190">
    <property type="entry name" value="DNA-BINDING DOMAIN"/>
    <property type="match status" value="1"/>
</dbReference>
<dbReference type="OrthoDB" id="668733at2759"/>
<sequence length="407" mass="45454">MCGGAIISDFISGGGAPARSRRLTADFLWPDLKSSNPWMSKRKPVIDFNDEFEADFRDFEEDSDIEDEFDEDDFNIDSKKKPFSYKASKPYNLITRGYTASKPVVLEGQAEKCAKRKRKNQYRGIRQRPWGKWAAEIRDPRKGVRVWLGTFSTAEEAARAYDAEARRIRGTKARVNFPDEAPVTSSKRSRPNPKEQLAKENLNTVQPHGNLNAVQSNGNLNAPNGNLNAVQPNANVSHEFNVVGNNEDSIYASIDLLEQKPLVNQYANMGSFSSSRNDITSLASSDDFTRYFSSDQGSNSFDYSDLPEISSMLSAPVEGDTHFVQDANQQQKNLHSDSQDGSAKTLSEELADIESELNFFKMPYLEGSWDDASLESFLAGDTTQDDRNLTNFWSFDDISMGGSGGIF</sequence>
<comment type="subcellular location">
    <subcellularLocation>
        <location evidence="1">Nucleus</location>
    </subcellularLocation>
</comment>
<organism evidence="9 10">
    <name type="scientific">Lupinus albus</name>
    <name type="common">White lupine</name>
    <name type="synonym">Lupinus termis</name>
    <dbReference type="NCBI Taxonomy" id="3870"/>
    <lineage>
        <taxon>Eukaryota</taxon>
        <taxon>Viridiplantae</taxon>
        <taxon>Streptophyta</taxon>
        <taxon>Embryophyta</taxon>
        <taxon>Tracheophyta</taxon>
        <taxon>Spermatophyta</taxon>
        <taxon>Magnoliopsida</taxon>
        <taxon>eudicotyledons</taxon>
        <taxon>Gunneridae</taxon>
        <taxon>Pentapetalae</taxon>
        <taxon>rosids</taxon>
        <taxon>fabids</taxon>
        <taxon>Fabales</taxon>
        <taxon>Fabaceae</taxon>
        <taxon>Papilionoideae</taxon>
        <taxon>50 kb inversion clade</taxon>
        <taxon>genistoids sensu lato</taxon>
        <taxon>core genistoids</taxon>
        <taxon>Genisteae</taxon>
        <taxon>Lupinus</taxon>
    </lineage>
</organism>
<evidence type="ECO:0000259" key="8">
    <source>
        <dbReference type="PROSITE" id="PS51032"/>
    </source>
</evidence>
<dbReference type="FunFam" id="3.30.730.10:FF:000001">
    <property type="entry name" value="Ethylene-responsive transcription factor 2"/>
    <property type="match status" value="1"/>
</dbReference>
<dbReference type="PANTHER" id="PTHR31190:SF480">
    <property type="entry name" value="ETHYLENE-RESPONSIVE TRANSCRIPTION FACTOR RAP2-12"/>
    <property type="match status" value="1"/>
</dbReference>
<dbReference type="InterPro" id="IPR016177">
    <property type="entry name" value="DNA-bd_dom_sf"/>
</dbReference>
<evidence type="ECO:0000256" key="1">
    <source>
        <dbReference type="ARBA" id="ARBA00004123"/>
    </source>
</evidence>